<keyword evidence="1" id="KW-0489">Methyltransferase</keyword>
<keyword evidence="1" id="KW-0808">Transferase</keyword>
<dbReference type="InterPro" id="IPR029063">
    <property type="entry name" value="SAM-dependent_MTases_sf"/>
</dbReference>
<comment type="caution">
    <text evidence="1">The sequence shown here is derived from an EMBL/GenBank/DDBJ whole genome shotgun (WGS) entry which is preliminary data.</text>
</comment>
<dbReference type="PANTHER" id="PTHR43861">
    <property type="entry name" value="TRANS-ACONITATE 2-METHYLTRANSFERASE-RELATED"/>
    <property type="match status" value="1"/>
</dbReference>
<evidence type="ECO:0000313" key="2">
    <source>
        <dbReference type="Proteomes" id="UP000283458"/>
    </source>
</evidence>
<dbReference type="EMBL" id="QYUL01000006">
    <property type="protein sequence ID" value="RJF76881.1"/>
    <property type="molecule type" value="Genomic_DNA"/>
</dbReference>
<evidence type="ECO:0000313" key="1">
    <source>
        <dbReference type="EMBL" id="RJF76881.1"/>
    </source>
</evidence>
<dbReference type="Proteomes" id="UP000283458">
    <property type="component" value="Unassembled WGS sequence"/>
</dbReference>
<dbReference type="SUPFAM" id="SSF53335">
    <property type="entry name" value="S-adenosyl-L-methionine-dependent methyltransferases"/>
    <property type="match status" value="1"/>
</dbReference>
<reference evidence="1 2" key="1">
    <citation type="submission" date="2018-09" db="EMBL/GenBank/DDBJ databases">
        <authorList>
            <person name="Zhu H."/>
        </authorList>
    </citation>
    <scope>NUCLEOTIDE SEQUENCE [LARGE SCALE GENOMIC DNA]</scope>
    <source>
        <strain evidence="1 2">K2W22B-5</strain>
    </source>
</reference>
<keyword evidence="2" id="KW-1185">Reference proteome</keyword>
<dbReference type="CDD" id="cd02440">
    <property type="entry name" value="AdoMet_MTases"/>
    <property type="match status" value="1"/>
</dbReference>
<dbReference type="AlphaFoldDB" id="A0A418VL75"/>
<dbReference type="GO" id="GO:0008168">
    <property type="term" value="F:methyltransferase activity"/>
    <property type="evidence" value="ECO:0007669"/>
    <property type="project" value="UniProtKB-KW"/>
</dbReference>
<dbReference type="Gene3D" id="3.40.50.150">
    <property type="entry name" value="Vaccinia Virus protein VP39"/>
    <property type="match status" value="1"/>
</dbReference>
<protein>
    <submittedName>
        <fullName evidence="1">Class I SAM-dependent methyltransferase</fullName>
    </submittedName>
</protein>
<organism evidence="1 2">
    <name type="scientific">Azospirillum cavernae</name>
    <dbReference type="NCBI Taxonomy" id="2320860"/>
    <lineage>
        <taxon>Bacteria</taxon>
        <taxon>Pseudomonadati</taxon>
        <taxon>Pseudomonadota</taxon>
        <taxon>Alphaproteobacteria</taxon>
        <taxon>Rhodospirillales</taxon>
        <taxon>Azospirillaceae</taxon>
        <taxon>Azospirillum</taxon>
    </lineage>
</organism>
<proteinExistence type="predicted"/>
<dbReference type="GO" id="GO:0032259">
    <property type="term" value="P:methylation"/>
    <property type="evidence" value="ECO:0007669"/>
    <property type="project" value="UniProtKB-KW"/>
</dbReference>
<gene>
    <name evidence="1" type="ORF">D3877_28810</name>
</gene>
<sequence>MARISRCPVCDSVGAVEACRRDMPLHTVRRFGAGGGGDRYVELRLVACAGCGHLYNEAFDSELGAEMYGDGPLTNVPVHPSMTDRLRQLIVWLDVEAVNRAAPPDIIEIGSGSGHLARILAPLSRSITVFEPNRSLTAAMLPEPAIRLVSEELPPVGLPESADLVICRQVLEHLADPLVLLRAIRSCLREGGRAYLEVPNGGYVFEHAAFMDVHLPHVQYFSRDGFLHLARRAGLAPVKEQWIKGRHDFGILFTAVAPEPCPPSPPPGGDAVDLGQRFTARIAAARDRLSQLGPRIGLYGATAQAQSFVNAMAPSRRFPVVFDDTPGLSGFALFDRHHDIPVEAPSAERLATLDAVVVTAYLHDSAIARNLRAGGFAGPILTIRADFPTDEPDVDWLYTDSAAGPPGRSEVAADA</sequence>
<name>A0A418VL75_9PROT</name>
<dbReference type="Pfam" id="PF13489">
    <property type="entry name" value="Methyltransf_23"/>
    <property type="match status" value="1"/>
</dbReference>
<accession>A0A418VL75</accession>